<dbReference type="Gene3D" id="3.30.360.10">
    <property type="entry name" value="Dihydrodipicolinate Reductase, domain 2"/>
    <property type="match status" value="1"/>
</dbReference>
<dbReference type="OrthoDB" id="9815825at2"/>
<dbReference type="KEGG" id="pbt:ING2E5B_2131"/>
<dbReference type="EMBL" id="LN515532">
    <property type="protein sequence ID" value="CEA16859.1"/>
    <property type="molecule type" value="Genomic_DNA"/>
</dbReference>
<dbReference type="NCBIfam" id="NF008607">
    <property type="entry name" value="PRK11579.1"/>
    <property type="match status" value="1"/>
</dbReference>
<keyword evidence="6" id="KW-1185">Reference proteome</keyword>
<evidence type="ECO:0000313" key="5">
    <source>
        <dbReference type="EMBL" id="CEA16859.1"/>
    </source>
</evidence>
<dbReference type="InterPro" id="IPR036291">
    <property type="entry name" value="NAD(P)-bd_dom_sf"/>
</dbReference>
<dbReference type="Proteomes" id="UP000032417">
    <property type="component" value="Chromosome 1"/>
</dbReference>
<dbReference type="PANTHER" id="PTHR43708:SF5">
    <property type="entry name" value="CONSERVED EXPRESSED OXIDOREDUCTASE (EUROFUNG)-RELATED"/>
    <property type="match status" value="1"/>
</dbReference>
<dbReference type="InterPro" id="IPR051317">
    <property type="entry name" value="Gfo/Idh/MocA_oxidoreduct"/>
</dbReference>
<evidence type="ECO:0000259" key="3">
    <source>
        <dbReference type="Pfam" id="PF01408"/>
    </source>
</evidence>
<proteinExistence type="inferred from homology"/>
<comment type="similarity">
    <text evidence="1">Belongs to the Gfo/Idh/MocA family.</text>
</comment>
<dbReference type="HOGENOM" id="CLU_023194_19_1_10"/>
<dbReference type="GO" id="GO:0000166">
    <property type="term" value="F:nucleotide binding"/>
    <property type="evidence" value="ECO:0007669"/>
    <property type="project" value="InterPro"/>
</dbReference>
<accession>A0A098C1U7</accession>
<feature type="domain" description="Gfo/Idh/MocA-like oxidoreductase C-terminal" evidence="4">
    <location>
        <begin position="138"/>
        <end position="353"/>
    </location>
</feature>
<dbReference type="STRING" id="1562970.ING2E5B_2131"/>
<dbReference type="PANTHER" id="PTHR43708">
    <property type="entry name" value="CONSERVED EXPRESSED OXIDOREDUCTASE (EUROFUNG)"/>
    <property type="match status" value="1"/>
</dbReference>
<protein>
    <submittedName>
        <fullName evidence="5">Putative oxidoreductase YvaA</fullName>
        <ecNumber evidence="5">1.-.-.-</ecNumber>
    </submittedName>
</protein>
<evidence type="ECO:0000313" key="6">
    <source>
        <dbReference type="Proteomes" id="UP000032417"/>
    </source>
</evidence>
<dbReference type="Pfam" id="PF02894">
    <property type="entry name" value="GFO_IDH_MocA_C"/>
    <property type="match status" value="1"/>
</dbReference>
<dbReference type="AlphaFoldDB" id="A0A098C1U7"/>
<keyword evidence="2 5" id="KW-0560">Oxidoreductase</keyword>
<evidence type="ECO:0000256" key="2">
    <source>
        <dbReference type="ARBA" id="ARBA00023002"/>
    </source>
</evidence>
<evidence type="ECO:0000259" key="4">
    <source>
        <dbReference type="Pfam" id="PF02894"/>
    </source>
</evidence>
<dbReference type="Gene3D" id="3.40.50.720">
    <property type="entry name" value="NAD(P)-binding Rossmann-like Domain"/>
    <property type="match status" value="1"/>
</dbReference>
<sequence length="354" mass="39741">MSTTNIRTGIIGYGLSGRVFHAPFIDVVEGFELSKISTSNPVRQKTAKERYPDTEIVPEPDSIINDPDIDLVIVTSPNTDHFRWSKEALLAGKHVVVEKPFTVNVAEADELIEIANKQNKILTVYHNRRFTSDTKTVKKLLQSGLLGEIVEYESHFDRFRVNPRPGGAWREEPLPGSGIFYDLGSHLIDQALWFFGMPEAVTAFIDSQREWAKADDHFDVRLHYPGLTATLKSGMICKIPGPTYLLHGTNGTFVKYGLDVQEATLDGGSKPVGKDWGKEPEEIWGTINTEYNGVKIQGKLESEQGDYKDYFINLRDAINGNAEIAVKAEEARNVMKIIELAFQSSKERRTIKVQ</sequence>
<gene>
    <name evidence="5" type="primary">yvaA</name>
    <name evidence="5" type="ORF">ING2E5B_2131</name>
</gene>
<dbReference type="GO" id="GO:0016491">
    <property type="term" value="F:oxidoreductase activity"/>
    <property type="evidence" value="ECO:0007669"/>
    <property type="project" value="UniProtKB-KW"/>
</dbReference>
<dbReference type="InterPro" id="IPR000683">
    <property type="entry name" value="Gfo/Idh/MocA-like_OxRdtase_N"/>
</dbReference>
<reference evidence="5 6" key="1">
    <citation type="submission" date="2014-08" db="EMBL/GenBank/DDBJ databases">
        <authorList>
            <person name="Wibberg D."/>
        </authorList>
    </citation>
    <scope>NUCLEOTIDE SEQUENCE [LARGE SCALE GENOMIC DNA]</scope>
    <source>
        <strain evidence="6">ING2-E5B</strain>
    </source>
</reference>
<dbReference type="SUPFAM" id="SSF51735">
    <property type="entry name" value="NAD(P)-binding Rossmann-fold domains"/>
    <property type="match status" value="1"/>
</dbReference>
<dbReference type="InterPro" id="IPR004104">
    <property type="entry name" value="Gfo/Idh/MocA-like_OxRdtase_C"/>
</dbReference>
<feature type="domain" description="Gfo/Idh/MocA-like oxidoreductase N-terminal" evidence="3">
    <location>
        <begin position="6"/>
        <end position="126"/>
    </location>
</feature>
<evidence type="ECO:0000256" key="1">
    <source>
        <dbReference type="ARBA" id="ARBA00010928"/>
    </source>
</evidence>
<organism evidence="5 6">
    <name type="scientific">Fermentimonas caenicola</name>
    <dbReference type="NCBI Taxonomy" id="1562970"/>
    <lineage>
        <taxon>Bacteria</taxon>
        <taxon>Pseudomonadati</taxon>
        <taxon>Bacteroidota</taxon>
        <taxon>Bacteroidia</taxon>
        <taxon>Bacteroidales</taxon>
        <taxon>Dysgonomonadaceae</taxon>
        <taxon>Fermentimonas</taxon>
    </lineage>
</organism>
<name>A0A098C1U7_9BACT</name>
<dbReference type="Pfam" id="PF01408">
    <property type="entry name" value="GFO_IDH_MocA"/>
    <property type="match status" value="1"/>
</dbReference>
<dbReference type="EC" id="1.-.-.-" evidence="5"/>